<keyword evidence="2" id="KW-1185">Reference proteome</keyword>
<accession>A0ABR2SXK6</accession>
<comment type="caution">
    <text evidence="1">The sequence shown here is derived from an EMBL/GenBank/DDBJ whole genome shotgun (WGS) entry which is preliminary data.</text>
</comment>
<organism evidence="1 2">
    <name type="scientific">Hibiscus sabdariffa</name>
    <name type="common">roselle</name>
    <dbReference type="NCBI Taxonomy" id="183260"/>
    <lineage>
        <taxon>Eukaryota</taxon>
        <taxon>Viridiplantae</taxon>
        <taxon>Streptophyta</taxon>
        <taxon>Embryophyta</taxon>
        <taxon>Tracheophyta</taxon>
        <taxon>Spermatophyta</taxon>
        <taxon>Magnoliopsida</taxon>
        <taxon>eudicotyledons</taxon>
        <taxon>Gunneridae</taxon>
        <taxon>Pentapetalae</taxon>
        <taxon>rosids</taxon>
        <taxon>malvids</taxon>
        <taxon>Malvales</taxon>
        <taxon>Malvaceae</taxon>
        <taxon>Malvoideae</taxon>
        <taxon>Hibiscus</taxon>
    </lineage>
</organism>
<gene>
    <name evidence="1" type="ORF">V6N11_031324</name>
</gene>
<protein>
    <submittedName>
        <fullName evidence="1">Uncharacterized protein</fullName>
    </submittedName>
</protein>
<reference evidence="1 2" key="1">
    <citation type="journal article" date="2024" name="G3 (Bethesda)">
        <title>Genome assembly of Hibiscus sabdariffa L. provides insights into metabolisms of medicinal natural products.</title>
        <authorList>
            <person name="Kim T."/>
        </authorList>
    </citation>
    <scope>NUCLEOTIDE SEQUENCE [LARGE SCALE GENOMIC DNA]</scope>
    <source>
        <strain evidence="1">TK-2024</strain>
        <tissue evidence="1">Old leaves</tissue>
    </source>
</reference>
<dbReference type="Gene3D" id="3.40.50.150">
    <property type="entry name" value="Vaccinia Virus protein VP39"/>
    <property type="match status" value="1"/>
</dbReference>
<evidence type="ECO:0000313" key="2">
    <source>
        <dbReference type="Proteomes" id="UP001396334"/>
    </source>
</evidence>
<dbReference type="InterPro" id="IPR029063">
    <property type="entry name" value="SAM-dependent_MTases_sf"/>
</dbReference>
<dbReference type="Proteomes" id="UP001396334">
    <property type="component" value="Unassembled WGS sequence"/>
</dbReference>
<evidence type="ECO:0000313" key="1">
    <source>
        <dbReference type="EMBL" id="KAK9029882.1"/>
    </source>
</evidence>
<proteinExistence type="predicted"/>
<name>A0ABR2SXK6_9ROSI</name>
<dbReference type="EMBL" id="JBBPBN010000010">
    <property type="protein sequence ID" value="KAK9029882.1"/>
    <property type="molecule type" value="Genomic_DNA"/>
</dbReference>
<sequence>MKVDKDGLWFLESSEPPLPPPSSIEVSSSEVPSSVKYTMEPINLDDLVLLKRRVSTKEIIGLPNSDLVSGFYEGGFKLWKGSIVLAKALCSEVQNDQLSLKEKRVIELGCDHGFSGIIVHDSPTRICTHDRKEAVFQRVGGTRQISLYTLVAKAANGSSNARKASDEFCFGLLIDSRELW</sequence>